<protein>
    <recommendedName>
        <fullName evidence="1">Lsr2 dimerization domain-containing protein</fullName>
    </recommendedName>
</protein>
<name>A0ABT6MEZ1_9NOCA</name>
<sequence length="110" mass="12357">MYKVLVETFDDLDGGKIESGGETIDFSVAGVEYSIDLRDENAAELRRLLGNYIRHARRIGGHKRWGGMISAPDNGLDVVRRWATSNGYCIRRTSRVPRAILKEYAAAHHP</sequence>
<evidence type="ECO:0000313" key="2">
    <source>
        <dbReference type="EMBL" id="MDH6282455.1"/>
    </source>
</evidence>
<evidence type="ECO:0000259" key="1">
    <source>
        <dbReference type="Pfam" id="PF11774"/>
    </source>
</evidence>
<dbReference type="Proteomes" id="UP001160334">
    <property type="component" value="Unassembled WGS sequence"/>
</dbReference>
<dbReference type="RefSeq" id="WP_280761759.1">
    <property type="nucleotide sequence ID" value="NZ_JARXVC010000010.1"/>
</dbReference>
<evidence type="ECO:0000313" key="3">
    <source>
        <dbReference type="Proteomes" id="UP001160334"/>
    </source>
</evidence>
<feature type="domain" description="Lsr2 dimerization" evidence="1">
    <location>
        <begin position="3"/>
        <end position="60"/>
    </location>
</feature>
<dbReference type="Gene3D" id="4.10.320.10">
    <property type="entry name" value="E3-binding domain"/>
    <property type="match status" value="1"/>
</dbReference>
<proteinExistence type="predicted"/>
<dbReference type="EMBL" id="JARXVC010000010">
    <property type="protein sequence ID" value="MDH6282455.1"/>
    <property type="molecule type" value="Genomic_DNA"/>
</dbReference>
<accession>A0ABT6MEZ1</accession>
<dbReference type="InterPro" id="IPR024412">
    <property type="entry name" value="Lsr2_dim_dom"/>
</dbReference>
<dbReference type="InterPro" id="IPR036625">
    <property type="entry name" value="E3-bd_dom_sf"/>
</dbReference>
<comment type="caution">
    <text evidence="2">The sequence shown here is derived from an EMBL/GenBank/DDBJ whole genome shotgun (WGS) entry which is preliminary data.</text>
</comment>
<keyword evidence="3" id="KW-1185">Reference proteome</keyword>
<organism evidence="2 3">
    <name type="scientific">Prescottella agglutinans</name>
    <dbReference type="NCBI Taxonomy" id="1644129"/>
    <lineage>
        <taxon>Bacteria</taxon>
        <taxon>Bacillati</taxon>
        <taxon>Actinomycetota</taxon>
        <taxon>Actinomycetes</taxon>
        <taxon>Mycobacteriales</taxon>
        <taxon>Nocardiaceae</taxon>
        <taxon>Prescottella</taxon>
    </lineage>
</organism>
<dbReference type="Pfam" id="PF11774">
    <property type="entry name" value="Lsr2"/>
    <property type="match status" value="1"/>
</dbReference>
<dbReference type="InterPro" id="IPR042261">
    <property type="entry name" value="Lsr2-like_dimerization"/>
</dbReference>
<reference evidence="2 3" key="1">
    <citation type="submission" date="2023-04" db="EMBL/GenBank/DDBJ databases">
        <title>Forest soil microbial communities from Buena Vista Peninsula, Colon Province, Panama.</title>
        <authorList>
            <person name="Bouskill N."/>
        </authorList>
    </citation>
    <scope>NUCLEOTIDE SEQUENCE [LARGE SCALE GENOMIC DNA]</scope>
    <source>
        <strain evidence="2 3">CFH S0262</strain>
    </source>
</reference>
<dbReference type="Gene3D" id="3.30.60.230">
    <property type="entry name" value="Lsr2, dimerization domain"/>
    <property type="match status" value="1"/>
</dbReference>
<gene>
    <name evidence="2" type="ORF">M2280_003686</name>
</gene>